<dbReference type="Pfam" id="PF13602">
    <property type="entry name" value="ADH_zinc_N_2"/>
    <property type="match status" value="1"/>
</dbReference>
<name>A0AAN6S0F5_9PEZI</name>
<dbReference type="EMBL" id="MU853923">
    <property type="protein sequence ID" value="KAK3935463.1"/>
    <property type="molecule type" value="Genomic_DNA"/>
</dbReference>
<dbReference type="Proteomes" id="UP001303473">
    <property type="component" value="Unassembled WGS sequence"/>
</dbReference>
<accession>A0AAN6S0F5</accession>
<dbReference type="InterPro" id="IPR036291">
    <property type="entry name" value="NAD(P)-bd_dom_sf"/>
</dbReference>
<dbReference type="InterPro" id="IPR011032">
    <property type="entry name" value="GroES-like_sf"/>
</dbReference>
<dbReference type="InterPro" id="IPR020843">
    <property type="entry name" value="ER"/>
</dbReference>
<evidence type="ECO:0000259" key="1">
    <source>
        <dbReference type="SMART" id="SM00829"/>
    </source>
</evidence>
<feature type="domain" description="Enoyl reductase (ER)" evidence="1">
    <location>
        <begin position="18"/>
        <end position="370"/>
    </location>
</feature>
<dbReference type="SMART" id="SM00829">
    <property type="entry name" value="PKS_ER"/>
    <property type="match status" value="1"/>
</dbReference>
<dbReference type="PANTHER" id="PTHR11695:SF294">
    <property type="entry name" value="RETICULON-4-INTERACTING PROTEIN 1, MITOCHONDRIAL"/>
    <property type="match status" value="1"/>
</dbReference>
<dbReference type="PANTHER" id="PTHR11695">
    <property type="entry name" value="ALCOHOL DEHYDROGENASE RELATED"/>
    <property type="match status" value="1"/>
</dbReference>
<proteinExistence type="predicted"/>
<evidence type="ECO:0000313" key="3">
    <source>
        <dbReference type="Proteomes" id="UP001303473"/>
    </source>
</evidence>
<evidence type="ECO:0000313" key="2">
    <source>
        <dbReference type="EMBL" id="KAK3935463.1"/>
    </source>
</evidence>
<dbReference type="Pfam" id="PF08240">
    <property type="entry name" value="ADH_N"/>
    <property type="match status" value="1"/>
</dbReference>
<keyword evidence="3" id="KW-1185">Reference proteome</keyword>
<dbReference type="InterPro" id="IPR013154">
    <property type="entry name" value="ADH-like_N"/>
</dbReference>
<protein>
    <submittedName>
        <fullName evidence="2">GroES-like protein</fullName>
    </submittedName>
</protein>
<reference evidence="3" key="1">
    <citation type="journal article" date="2023" name="Mol. Phylogenet. Evol.">
        <title>Genome-scale phylogeny and comparative genomics of the fungal order Sordariales.</title>
        <authorList>
            <person name="Hensen N."/>
            <person name="Bonometti L."/>
            <person name="Westerberg I."/>
            <person name="Brannstrom I.O."/>
            <person name="Guillou S."/>
            <person name="Cros-Aarteil S."/>
            <person name="Calhoun S."/>
            <person name="Haridas S."/>
            <person name="Kuo A."/>
            <person name="Mondo S."/>
            <person name="Pangilinan J."/>
            <person name="Riley R."/>
            <person name="LaButti K."/>
            <person name="Andreopoulos B."/>
            <person name="Lipzen A."/>
            <person name="Chen C."/>
            <person name="Yan M."/>
            <person name="Daum C."/>
            <person name="Ng V."/>
            <person name="Clum A."/>
            <person name="Steindorff A."/>
            <person name="Ohm R.A."/>
            <person name="Martin F."/>
            <person name="Silar P."/>
            <person name="Natvig D.O."/>
            <person name="Lalanne C."/>
            <person name="Gautier V."/>
            <person name="Ament-Velasquez S.L."/>
            <person name="Kruys A."/>
            <person name="Hutchinson M.I."/>
            <person name="Powell A.J."/>
            <person name="Barry K."/>
            <person name="Miller A.N."/>
            <person name="Grigoriev I.V."/>
            <person name="Debuchy R."/>
            <person name="Gladieux P."/>
            <person name="Hiltunen Thoren M."/>
            <person name="Johannesson H."/>
        </authorList>
    </citation>
    <scope>NUCLEOTIDE SEQUENCE [LARGE SCALE GENOMIC DNA]</scope>
    <source>
        <strain evidence="3">CBS 340.73</strain>
    </source>
</reference>
<dbReference type="Gene3D" id="3.40.50.720">
    <property type="entry name" value="NAD(P)-binding Rossmann-like Domain"/>
    <property type="match status" value="1"/>
</dbReference>
<gene>
    <name evidence="2" type="ORF">QBC46DRAFT_397516</name>
</gene>
<feature type="non-terminal residue" evidence="2">
    <location>
        <position position="372"/>
    </location>
</feature>
<sequence>MTEMIPKRMRGLVAPKYTDPSGYEVVELPVPTLQKEDDVLIKVHAGGVFTGDTQFVSGAFKFIVPLSFPHRIGIVGAGIVAAVGSRVKRFRVGDEVYGMHTKHPQLPPTFPGYCSEYALTEESKLLLKPPHLSFEEAASILASSLTAFQSIKRGLELMEESSPGTGTLEGKTAFVPGALSATGSVGIQMLKNVFGVGKVISTVSTAKLPLVDQYLGPGMVDHIIDYKTQDVVKELGKESCDFVYNTQWQLVSTFPLLKPDTGVVISIASIPSSGTLRKALGPQYLPFWMAWLVDLVQLYYSWKLWGTHIRYEFVSGNGGIVEDLEAVGEIIAAGKIRPVMRVVKLDDIDAVRKACNEVYTGKGGIGQLVVKI</sequence>
<comment type="caution">
    <text evidence="2">The sequence shown here is derived from an EMBL/GenBank/DDBJ whole genome shotgun (WGS) entry which is preliminary data.</text>
</comment>
<dbReference type="SUPFAM" id="SSF50129">
    <property type="entry name" value="GroES-like"/>
    <property type="match status" value="1"/>
</dbReference>
<dbReference type="AlphaFoldDB" id="A0AAN6S0F5"/>
<dbReference type="InterPro" id="IPR050700">
    <property type="entry name" value="YIM1/Zinc_Alcohol_DH_Fams"/>
</dbReference>
<dbReference type="GO" id="GO:0016491">
    <property type="term" value="F:oxidoreductase activity"/>
    <property type="evidence" value="ECO:0007669"/>
    <property type="project" value="InterPro"/>
</dbReference>
<dbReference type="Gene3D" id="3.90.180.10">
    <property type="entry name" value="Medium-chain alcohol dehydrogenases, catalytic domain"/>
    <property type="match status" value="1"/>
</dbReference>
<organism evidence="2 3">
    <name type="scientific">Diplogelasinospora grovesii</name>
    <dbReference type="NCBI Taxonomy" id="303347"/>
    <lineage>
        <taxon>Eukaryota</taxon>
        <taxon>Fungi</taxon>
        <taxon>Dikarya</taxon>
        <taxon>Ascomycota</taxon>
        <taxon>Pezizomycotina</taxon>
        <taxon>Sordariomycetes</taxon>
        <taxon>Sordariomycetidae</taxon>
        <taxon>Sordariales</taxon>
        <taxon>Diplogelasinosporaceae</taxon>
        <taxon>Diplogelasinospora</taxon>
    </lineage>
</organism>
<dbReference type="CDD" id="cd05289">
    <property type="entry name" value="MDR_like_2"/>
    <property type="match status" value="1"/>
</dbReference>
<dbReference type="SUPFAM" id="SSF51735">
    <property type="entry name" value="NAD(P)-binding Rossmann-fold domains"/>
    <property type="match status" value="1"/>
</dbReference>